<keyword evidence="3" id="KW-1185">Reference proteome</keyword>
<dbReference type="PANTHER" id="PTHR31286:SF180">
    <property type="entry name" value="OS10G0362600 PROTEIN"/>
    <property type="match status" value="1"/>
</dbReference>
<comment type="caution">
    <text evidence="2">The sequence shown here is derived from an EMBL/GenBank/DDBJ whole genome shotgun (WGS) entry which is preliminary data.</text>
</comment>
<sequence length="404" mass="45485">MNETVVDSASVGTNKGGTDIEVTEKESRDMVDCLSNEGDNGSNGVEGTVGVDLSKTNGEIGLDEVESFPILNESINRVSDVNQESNNYDMNKPDNQNDNDLNKSSFFKIVKPTLINQRNKLSLISTGIKDGRDVVMFKEELVKEGMENVLEAGPWMVNNKPLLIQRWDPTVCIDKKEPEKIPIWVKLVKLPLEAWTTKGISSIISNLGKPLIMDKVTTQMCNEGTDSIGYARVLVEVSAKDELKDRIELCYKDKNKVTIKTKYAGVEYAWKPKVGSNSDKVQDKEGFVQVKKNKENKKRGNENIGDRMQGNQKRKHAPNKEKEWSVPKNVIEDIRKSANKYSILEDQREDDILGGITLAEKGIVDKHVKEKTQPSLITTKDWSHDTVNYFKDQWEKHKGGKGIE</sequence>
<keyword evidence="2" id="KW-0695">RNA-directed DNA polymerase</keyword>
<feature type="compositionally biased region" description="Polar residues" evidence="1">
    <location>
        <begin position="1"/>
        <end position="13"/>
    </location>
</feature>
<feature type="region of interest" description="Disordered" evidence="1">
    <location>
        <begin position="1"/>
        <end position="26"/>
    </location>
</feature>
<evidence type="ECO:0000313" key="3">
    <source>
        <dbReference type="Proteomes" id="UP001151760"/>
    </source>
</evidence>
<keyword evidence="2" id="KW-0808">Transferase</keyword>
<keyword evidence="2" id="KW-0548">Nucleotidyltransferase</keyword>
<dbReference type="GO" id="GO:0003964">
    <property type="term" value="F:RNA-directed DNA polymerase activity"/>
    <property type="evidence" value="ECO:0007669"/>
    <property type="project" value="UniProtKB-KW"/>
</dbReference>
<dbReference type="InterPro" id="IPR040256">
    <property type="entry name" value="At4g02000-like"/>
</dbReference>
<feature type="region of interest" description="Disordered" evidence="1">
    <location>
        <begin position="293"/>
        <end position="323"/>
    </location>
</feature>
<reference evidence="2" key="2">
    <citation type="submission" date="2022-01" db="EMBL/GenBank/DDBJ databases">
        <authorList>
            <person name="Yamashiro T."/>
            <person name="Shiraishi A."/>
            <person name="Satake H."/>
            <person name="Nakayama K."/>
        </authorList>
    </citation>
    <scope>NUCLEOTIDE SEQUENCE</scope>
</reference>
<dbReference type="EMBL" id="BQNB010018961">
    <property type="protein sequence ID" value="GJT80130.1"/>
    <property type="molecule type" value="Genomic_DNA"/>
</dbReference>
<evidence type="ECO:0000256" key="1">
    <source>
        <dbReference type="SAM" id="MobiDB-lite"/>
    </source>
</evidence>
<protein>
    <submittedName>
        <fullName evidence="2">RNA-directed DNA polymerase, eukaryota, reverse transcriptase zinc-binding domain protein</fullName>
    </submittedName>
</protein>
<dbReference type="Proteomes" id="UP001151760">
    <property type="component" value="Unassembled WGS sequence"/>
</dbReference>
<accession>A0ABQ5GYE2</accession>
<name>A0ABQ5GYE2_9ASTR</name>
<organism evidence="2 3">
    <name type="scientific">Tanacetum coccineum</name>
    <dbReference type="NCBI Taxonomy" id="301880"/>
    <lineage>
        <taxon>Eukaryota</taxon>
        <taxon>Viridiplantae</taxon>
        <taxon>Streptophyta</taxon>
        <taxon>Embryophyta</taxon>
        <taxon>Tracheophyta</taxon>
        <taxon>Spermatophyta</taxon>
        <taxon>Magnoliopsida</taxon>
        <taxon>eudicotyledons</taxon>
        <taxon>Gunneridae</taxon>
        <taxon>Pentapetalae</taxon>
        <taxon>asterids</taxon>
        <taxon>campanulids</taxon>
        <taxon>Asterales</taxon>
        <taxon>Asteraceae</taxon>
        <taxon>Asteroideae</taxon>
        <taxon>Anthemideae</taxon>
        <taxon>Anthemidinae</taxon>
        <taxon>Tanacetum</taxon>
    </lineage>
</organism>
<dbReference type="PANTHER" id="PTHR31286">
    <property type="entry name" value="GLYCINE-RICH CELL WALL STRUCTURAL PROTEIN 1.8-LIKE"/>
    <property type="match status" value="1"/>
</dbReference>
<evidence type="ECO:0000313" key="2">
    <source>
        <dbReference type="EMBL" id="GJT80130.1"/>
    </source>
</evidence>
<reference evidence="2" key="1">
    <citation type="journal article" date="2022" name="Int. J. Mol. Sci.">
        <title>Draft Genome of Tanacetum Coccineum: Genomic Comparison of Closely Related Tanacetum-Family Plants.</title>
        <authorList>
            <person name="Yamashiro T."/>
            <person name="Shiraishi A."/>
            <person name="Nakayama K."/>
            <person name="Satake H."/>
        </authorList>
    </citation>
    <scope>NUCLEOTIDE SEQUENCE</scope>
</reference>
<proteinExistence type="predicted"/>
<gene>
    <name evidence="2" type="ORF">Tco_1054472</name>
</gene>